<keyword evidence="1" id="KW-0472">Membrane</keyword>
<gene>
    <name evidence="3" type="ORF">CAUJ_LOCUS1415</name>
</gene>
<dbReference type="Proteomes" id="UP000835052">
    <property type="component" value="Unassembled WGS sequence"/>
</dbReference>
<feature type="transmembrane region" description="Helical" evidence="1">
    <location>
        <begin position="197"/>
        <end position="218"/>
    </location>
</feature>
<feature type="signal peptide" evidence="2">
    <location>
        <begin position="1"/>
        <end position="27"/>
    </location>
</feature>
<protein>
    <submittedName>
        <fullName evidence="3">Uncharacterized protein</fullName>
    </submittedName>
</protein>
<accession>A0A8S1GQ21</accession>
<keyword evidence="1" id="KW-0812">Transmembrane</keyword>
<evidence type="ECO:0000313" key="3">
    <source>
        <dbReference type="EMBL" id="CAD6185496.1"/>
    </source>
</evidence>
<evidence type="ECO:0000256" key="2">
    <source>
        <dbReference type="SAM" id="SignalP"/>
    </source>
</evidence>
<feature type="chain" id="PRO_5035797618" evidence="2">
    <location>
        <begin position="28"/>
        <end position="235"/>
    </location>
</feature>
<proteinExistence type="predicted"/>
<dbReference type="AlphaFoldDB" id="A0A8S1GQ21"/>
<sequence length="235" mass="25746">MCSRSSSSNTAMQLVGLLVLLAPAVFGAICPQEKHTVCNDDSDFACTCAAAQAEESPVPQVSCSNFVARDLQSGNFPVVSVQFTLDDSVEGLDEWPEEAFRDAISSSLRIEENDVIILRASCMGTDDTLTVQFGILKKETNTSNIPFQEEDFIDAESIATRMKAMGHLSQIADLDVDNIEYTEDLLPVEYEPDNSELVFKAVGLAVTFGIFFIMGLIATCRQKNEDDYTDDLQKA</sequence>
<dbReference type="OrthoDB" id="5812721at2759"/>
<reference evidence="3" key="1">
    <citation type="submission" date="2020-10" db="EMBL/GenBank/DDBJ databases">
        <authorList>
            <person name="Kikuchi T."/>
        </authorList>
    </citation>
    <scope>NUCLEOTIDE SEQUENCE</scope>
    <source>
        <strain evidence="3">NKZ352</strain>
    </source>
</reference>
<keyword evidence="2" id="KW-0732">Signal</keyword>
<organism evidence="3 4">
    <name type="scientific">Caenorhabditis auriculariae</name>
    <dbReference type="NCBI Taxonomy" id="2777116"/>
    <lineage>
        <taxon>Eukaryota</taxon>
        <taxon>Metazoa</taxon>
        <taxon>Ecdysozoa</taxon>
        <taxon>Nematoda</taxon>
        <taxon>Chromadorea</taxon>
        <taxon>Rhabditida</taxon>
        <taxon>Rhabditina</taxon>
        <taxon>Rhabditomorpha</taxon>
        <taxon>Rhabditoidea</taxon>
        <taxon>Rhabditidae</taxon>
        <taxon>Peloderinae</taxon>
        <taxon>Caenorhabditis</taxon>
    </lineage>
</organism>
<keyword evidence="4" id="KW-1185">Reference proteome</keyword>
<comment type="caution">
    <text evidence="3">The sequence shown here is derived from an EMBL/GenBank/DDBJ whole genome shotgun (WGS) entry which is preliminary data.</text>
</comment>
<keyword evidence="1" id="KW-1133">Transmembrane helix</keyword>
<name>A0A8S1GQ21_9PELO</name>
<evidence type="ECO:0000256" key="1">
    <source>
        <dbReference type="SAM" id="Phobius"/>
    </source>
</evidence>
<evidence type="ECO:0000313" key="4">
    <source>
        <dbReference type="Proteomes" id="UP000835052"/>
    </source>
</evidence>
<dbReference type="EMBL" id="CAJGYM010000002">
    <property type="protein sequence ID" value="CAD6185496.1"/>
    <property type="molecule type" value="Genomic_DNA"/>
</dbReference>